<dbReference type="PANTHER" id="PTHR11009">
    <property type="entry name" value="DER1-LIKE PROTEIN, DERLIN"/>
    <property type="match status" value="1"/>
</dbReference>
<feature type="transmembrane region" description="Helical" evidence="7">
    <location>
        <begin position="92"/>
        <end position="111"/>
    </location>
</feature>
<keyword evidence="5 7" id="KW-1133">Transmembrane helix</keyword>
<evidence type="ECO:0000256" key="5">
    <source>
        <dbReference type="ARBA" id="ARBA00022989"/>
    </source>
</evidence>
<dbReference type="SUPFAM" id="SSF144091">
    <property type="entry name" value="Rhomboid-like"/>
    <property type="match status" value="1"/>
</dbReference>
<protein>
    <recommendedName>
        <fullName evidence="7">Derlin</fullName>
    </recommendedName>
</protein>
<keyword evidence="10" id="KW-1185">Reference proteome</keyword>
<dbReference type="InterPro" id="IPR007599">
    <property type="entry name" value="DER1"/>
</dbReference>
<evidence type="ECO:0000256" key="1">
    <source>
        <dbReference type="ARBA" id="ARBA00004477"/>
    </source>
</evidence>
<dbReference type="Pfam" id="PF04511">
    <property type="entry name" value="DER1"/>
    <property type="match status" value="1"/>
</dbReference>
<dbReference type="InterPro" id="IPR035952">
    <property type="entry name" value="Rhomboid-like_sf"/>
</dbReference>
<comment type="similarity">
    <text evidence="2 7">Belongs to the derlin family.</text>
</comment>
<feature type="compositionally biased region" description="Gly residues" evidence="8">
    <location>
        <begin position="251"/>
        <end position="260"/>
    </location>
</feature>
<dbReference type="EMBL" id="JAPDRL010000046">
    <property type="protein sequence ID" value="KAJ9662987.1"/>
    <property type="molecule type" value="Genomic_DNA"/>
</dbReference>
<keyword evidence="3 7" id="KW-0812">Transmembrane</keyword>
<feature type="transmembrane region" description="Helical" evidence="7">
    <location>
        <begin position="49"/>
        <end position="72"/>
    </location>
</feature>
<feature type="transmembrane region" description="Helical" evidence="7">
    <location>
        <begin position="14"/>
        <end position="37"/>
    </location>
</feature>
<evidence type="ECO:0000256" key="3">
    <source>
        <dbReference type="ARBA" id="ARBA00022692"/>
    </source>
</evidence>
<comment type="caution">
    <text evidence="7">Lacks conserved residue(s) required for the propagation of feature annotation.</text>
</comment>
<evidence type="ECO:0000256" key="6">
    <source>
        <dbReference type="ARBA" id="ARBA00023136"/>
    </source>
</evidence>
<keyword evidence="6 7" id="KW-0472">Membrane</keyword>
<dbReference type="Proteomes" id="UP001172684">
    <property type="component" value="Unassembled WGS sequence"/>
</dbReference>
<evidence type="ECO:0000256" key="8">
    <source>
        <dbReference type="SAM" id="MobiDB-lite"/>
    </source>
</evidence>
<name>A0ABQ9NQB7_9PEZI</name>
<comment type="caution">
    <text evidence="9">The sequence shown here is derived from an EMBL/GenBank/DDBJ whole genome shotgun (WGS) entry which is preliminary data.</text>
</comment>
<accession>A0ABQ9NQB7</accession>
<organism evidence="9 10">
    <name type="scientific">Coniosporium apollinis</name>
    <dbReference type="NCBI Taxonomy" id="61459"/>
    <lineage>
        <taxon>Eukaryota</taxon>
        <taxon>Fungi</taxon>
        <taxon>Dikarya</taxon>
        <taxon>Ascomycota</taxon>
        <taxon>Pezizomycotina</taxon>
        <taxon>Dothideomycetes</taxon>
        <taxon>Dothideomycetes incertae sedis</taxon>
        <taxon>Coniosporium</taxon>
    </lineage>
</organism>
<evidence type="ECO:0000313" key="10">
    <source>
        <dbReference type="Proteomes" id="UP001172684"/>
    </source>
</evidence>
<evidence type="ECO:0000256" key="4">
    <source>
        <dbReference type="ARBA" id="ARBA00022824"/>
    </source>
</evidence>
<evidence type="ECO:0000256" key="7">
    <source>
        <dbReference type="RuleBase" id="RU363059"/>
    </source>
</evidence>
<sequence>MDIFWNAPPVSRTYAAAAFIVSVLGYTGFIPLMPLVFIKPLVLKLPPQIWRVVTAFLITGDKFGIIFDPYMLYTYGSQLEVGSSRFSRPGDFFTYLVFLCTVIAATAGFYLEAWRFIDAVTLAFAYTFAQDNPRKKVSIFILTFEARWLPYALLTFTFVMASPYQAMIQATGLIAAHLYDFLTRIWPEFGGGRNIVFTPRFVGRWFGAEIAGRPITRGYGTAYTPQTAETRPRGAGWSSGWEIPGTTWGNRGPGRRLGGE</sequence>
<proteinExistence type="inferred from homology"/>
<comment type="function">
    <text evidence="7">May be involved in the degradation of misfolded endoplasmic reticulum (ER) luminal proteins.</text>
</comment>
<reference evidence="9" key="1">
    <citation type="submission" date="2022-10" db="EMBL/GenBank/DDBJ databases">
        <title>Culturing micro-colonial fungi from biological soil crusts in the Mojave desert and describing Neophaeococcomyces mojavensis, and introducing the new genera and species Taxawa tesnikishii.</title>
        <authorList>
            <person name="Kurbessoian T."/>
            <person name="Stajich J.E."/>
        </authorList>
    </citation>
    <scope>NUCLEOTIDE SEQUENCE</scope>
    <source>
        <strain evidence="9">TK_1</strain>
    </source>
</reference>
<gene>
    <name evidence="9" type="ORF">H2201_005865</name>
</gene>
<feature type="region of interest" description="Disordered" evidence="8">
    <location>
        <begin position="222"/>
        <end position="260"/>
    </location>
</feature>
<evidence type="ECO:0000256" key="2">
    <source>
        <dbReference type="ARBA" id="ARBA00008917"/>
    </source>
</evidence>
<comment type="subcellular location">
    <subcellularLocation>
        <location evidence="1 7">Endoplasmic reticulum membrane</location>
        <topology evidence="1 7">Multi-pass membrane protein</topology>
    </subcellularLocation>
</comment>
<keyword evidence="4 7" id="KW-0256">Endoplasmic reticulum</keyword>
<evidence type="ECO:0000313" key="9">
    <source>
        <dbReference type="EMBL" id="KAJ9662987.1"/>
    </source>
</evidence>